<keyword evidence="1" id="KW-0812">Transmembrane</keyword>
<reference evidence="2" key="1">
    <citation type="submission" date="2016-02" db="EMBL/GenBank/DDBJ databases">
        <title>Genome sequence of Bacillus trypoxylicola KCTC 13244(T).</title>
        <authorList>
            <person name="Jeong H."/>
            <person name="Park S.-H."/>
            <person name="Choi S.-K."/>
        </authorList>
    </citation>
    <scope>NUCLEOTIDE SEQUENCE [LARGE SCALE GENOMIC DNA]</scope>
    <source>
        <strain evidence="2">KCTC 13244</strain>
    </source>
</reference>
<evidence type="ECO:0000313" key="3">
    <source>
        <dbReference type="Proteomes" id="UP000075806"/>
    </source>
</evidence>
<proteinExistence type="predicted"/>
<comment type="caution">
    <text evidence="2">The sequence shown here is derived from an EMBL/GenBank/DDBJ whole genome shotgun (WGS) entry which is preliminary data.</text>
</comment>
<protein>
    <submittedName>
        <fullName evidence="2">Uncharacterized protein</fullName>
    </submittedName>
</protein>
<evidence type="ECO:0000313" key="2">
    <source>
        <dbReference type="EMBL" id="KYG31779.1"/>
    </source>
</evidence>
<feature type="transmembrane region" description="Helical" evidence="1">
    <location>
        <begin position="82"/>
        <end position="109"/>
    </location>
</feature>
<feature type="transmembrane region" description="Helical" evidence="1">
    <location>
        <begin position="15"/>
        <end position="35"/>
    </location>
</feature>
<keyword evidence="1" id="KW-0472">Membrane</keyword>
<accession>A0A162E5F6</accession>
<feature type="transmembrane region" description="Helical" evidence="1">
    <location>
        <begin position="47"/>
        <end position="70"/>
    </location>
</feature>
<sequence>MNWYHLYLEYFKNNIYLYVMLILLLVLTVGLWYWIPFYLFTVLSNLTLHLIIFHLFLGCFFSIFLLNINLKASKAFHKQKSYITLFLKIQGSTIFLFTVLAFIVNYFYWIRFL</sequence>
<name>A0A162E5F6_9BACI</name>
<keyword evidence="1" id="KW-1133">Transmembrane helix</keyword>
<dbReference type="Proteomes" id="UP000075806">
    <property type="component" value="Unassembled WGS sequence"/>
</dbReference>
<gene>
    <name evidence="2" type="ORF">AZF04_03070</name>
</gene>
<keyword evidence="3" id="KW-1185">Reference proteome</keyword>
<evidence type="ECO:0000256" key="1">
    <source>
        <dbReference type="SAM" id="Phobius"/>
    </source>
</evidence>
<organism evidence="2 3">
    <name type="scientific">Alkalihalobacillus trypoxylicola</name>
    <dbReference type="NCBI Taxonomy" id="519424"/>
    <lineage>
        <taxon>Bacteria</taxon>
        <taxon>Bacillati</taxon>
        <taxon>Bacillota</taxon>
        <taxon>Bacilli</taxon>
        <taxon>Bacillales</taxon>
        <taxon>Bacillaceae</taxon>
        <taxon>Alkalihalobacillus</taxon>
    </lineage>
</organism>
<dbReference type="AlphaFoldDB" id="A0A162E5F6"/>
<dbReference type="EMBL" id="LTAO01000012">
    <property type="protein sequence ID" value="KYG31779.1"/>
    <property type="molecule type" value="Genomic_DNA"/>
</dbReference>